<proteinExistence type="predicted"/>
<protein>
    <submittedName>
        <fullName evidence="1">Uncharacterized protein</fullName>
    </submittedName>
</protein>
<accession>A0A6J7WC76</accession>
<evidence type="ECO:0000313" key="1">
    <source>
        <dbReference type="EMBL" id="CAB5194723.1"/>
    </source>
</evidence>
<reference evidence="1" key="1">
    <citation type="submission" date="2020-05" db="EMBL/GenBank/DDBJ databases">
        <authorList>
            <person name="Chiriac C."/>
            <person name="Salcher M."/>
            <person name="Ghai R."/>
            <person name="Kavagutti S V."/>
        </authorList>
    </citation>
    <scope>NUCLEOTIDE SEQUENCE</scope>
</reference>
<gene>
    <name evidence="1" type="ORF">UFOVP168_21</name>
</gene>
<sequence length="631" mass="66939">MPKISLSSIRAQFPQYNDVSDQKLLIGLHKTMYPKWSSQQFYDSIDFDTERKPNATDGMSGLDKVRANLGAGMMDLVTGGKQLATDMFGSDADSAQARADVEDKRALDRNLADHTNGGTALQIAGGIIPTLAIPGLGAAQRVAAIPRAVGLAIDGGLAGGVYGAASPVGENQSRAGNTAIGAGLGAALPLALGGLRAGWQRVTPSGRAARAQERAGDQVAEGLAETATTRGGQRAALQQTLDNLRQTQVGPAPSIPLSTAAQLADPQLARLEAGSRARNGANWFDFDQNQARAVADDFTRATAEAGEQATREGSRRANWNRNWNWAERAVTPGRFDAQRTALEQHLQQALRSGESSNPQIRAMLEHIQNEMQRLGPDFGPANLQQIRANLSGRANALATDALSQAPRDAPATLRLLETMDDALNNVTNQRWQAVRDNYAGDSLLVNQSRAAGKARSQYYDPETGRVIGRSADPRGDIPKITEVGIGRALNSTRRNGQTQLSAPALQQMEAILSALRRQGIVQGVKSSATAGGGSNTASDLLADRAARQFGSAIGSQGGAAGAVAGDMVAGAAQRASNRADLMRDEVVSQALQNPDAMLQLLERQIQRGQPLSEQMANVYQMLVNRVRNRTP</sequence>
<organism evidence="1">
    <name type="scientific">uncultured Caudovirales phage</name>
    <dbReference type="NCBI Taxonomy" id="2100421"/>
    <lineage>
        <taxon>Viruses</taxon>
        <taxon>Duplodnaviria</taxon>
        <taxon>Heunggongvirae</taxon>
        <taxon>Uroviricota</taxon>
        <taxon>Caudoviricetes</taxon>
        <taxon>Peduoviridae</taxon>
        <taxon>Maltschvirus</taxon>
        <taxon>Maltschvirus maltsch</taxon>
    </lineage>
</organism>
<dbReference type="EMBL" id="LR798220">
    <property type="protein sequence ID" value="CAB5194723.1"/>
    <property type="molecule type" value="Genomic_DNA"/>
</dbReference>
<name>A0A6J7WC76_9CAUD</name>